<gene>
    <name evidence="1" type="ORF">H5410_064391</name>
</gene>
<accession>A0A9J5VZM3</accession>
<dbReference type="AlphaFoldDB" id="A0A9J5VZM3"/>
<comment type="caution">
    <text evidence="1">The sequence shown here is derived from an EMBL/GenBank/DDBJ whole genome shotgun (WGS) entry which is preliminary data.</text>
</comment>
<dbReference type="EMBL" id="JACXVP010000084">
    <property type="protein sequence ID" value="KAG5568594.1"/>
    <property type="molecule type" value="Genomic_DNA"/>
</dbReference>
<reference evidence="1" key="1">
    <citation type="submission" date="2020-09" db="EMBL/GenBank/DDBJ databases">
        <title>De no assembly of potato wild relative species, Solanum commersonii.</title>
        <authorList>
            <person name="Cho K."/>
        </authorList>
    </citation>
    <scope>NUCLEOTIDE SEQUENCE</scope>
    <source>
        <strain evidence="1">LZ3.2</strain>
        <tissue evidence="1">Leaf</tissue>
    </source>
</reference>
<dbReference type="Proteomes" id="UP000824120">
    <property type="component" value="Unassembled WGS sequence"/>
</dbReference>
<proteinExistence type="predicted"/>
<evidence type="ECO:0000313" key="1">
    <source>
        <dbReference type="EMBL" id="KAG5568594.1"/>
    </source>
</evidence>
<keyword evidence="2" id="KW-1185">Reference proteome</keyword>
<organism evidence="1 2">
    <name type="scientific">Solanum commersonii</name>
    <name type="common">Commerson's wild potato</name>
    <name type="synonym">Commerson's nightshade</name>
    <dbReference type="NCBI Taxonomy" id="4109"/>
    <lineage>
        <taxon>Eukaryota</taxon>
        <taxon>Viridiplantae</taxon>
        <taxon>Streptophyta</taxon>
        <taxon>Embryophyta</taxon>
        <taxon>Tracheophyta</taxon>
        <taxon>Spermatophyta</taxon>
        <taxon>Magnoliopsida</taxon>
        <taxon>eudicotyledons</taxon>
        <taxon>Gunneridae</taxon>
        <taxon>Pentapetalae</taxon>
        <taxon>asterids</taxon>
        <taxon>lamiids</taxon>
        <taxon>Solanales</taxon>
        <taxon>Solanaceae</taxon>
        <taxon>Solanoideae</taxon>
        <taxon>Solaneae</taxon>
        <taxon>Solanum</taxon>
    </lineage>
</organism>
<evidence type="ECO:0000313" key="2">
    <source>
        <dbReference type="Proteomes" id="UP000824120"/>
    </source>
</evidence>
<name>A0A9J5VZM3_SOLCO</name>
<sequence>MHDRAPYTAMTSPTKLTTSNPYTFTLSDLVWKHSCPDLQNQWDSSKEVLQRKCIRRLQQMTDGFLQALFPHTLSKPVFSTLDSKLEYGVSGFRVHRYSSAFFRTSWKLFKFWMPSFTVQIEVVRRTHNNHTA</sequence>
<protein>
    <submittedName>
        <fullName evidence="1">Uncharacterized protein</fullName>
    </submittedName>
</protein>